<name>A0ABX0XL38_9SPHN</name>
<keyword evidence="3" id="KW-1185">Reference proteome</keyword>
<organism evidence="2 3">
    <name type="scientific">Sphingomonas jejuensis</name>
    <dbReference type="NCBI Taxonomy" id="904715"/>
    <lineage>
        <taxon>Bacteria</taxon>
        <taxon>Pseudomonadati</taxon>
        <taxon>Pseudomonadota</taxon>
        <taxon>Alphaproteobacteria</taxon>
        <taxon>Sphingomonadales</taxon>
        <taxon>Sphingomonadaceae</taxon>
        <taxon>Sphingomonas</taxon>
    </lineage>
</organism>
<feature type="transmembrane region" description="Helical" evidence="1">
    <location>
        <begin position="20"/>
        <end position="39"/>
    </location>
</feature>
<keyword evidence="1" id="KW-0472">Membrane</keyword>
<keyword evidence="1" id="KW-0812">Transmembrane</keyword>
<feature type="transmembrane region" description="Helical" evidence="1">
    <location>
        <begin position="94"/>
        <end position="122"/>
    </location>
</feature>
<gene>
    <name evidence="2" type="ORF">GGR88_001408</name>
</gene>
<feature type="transmembrane region" description="Helical" evidence="1">
    <location>
        <begin position="51"/>
        <end position="74"/>
    </location>
</feature>
<keyword evidence="1" id="KW-1133">Transmembrane helix</keyword>
<dbReference type="Proteomes" id="UP000734218">
    <property type="component" value="Unassembled WGS sequence"/>
</dbReference>
<comment type="caution">
    <text evidence="2">The sequence shown here is derived from an EMBL/GenBank/DDBJ whole genome shotgun (WGS) entry which is preliminary data.</text>
</comment>
<sequence length="126" mass="13809">MKLTWGQRVREARVTLWTLIVPPTVWAVHFLTCYLWVAISCAKAGAFPRYPWAFVAGTVAALAIIVASGVIAWIQSRRPGDPPPHDKGTDNDRLRFLAVSTMLLAALSFVGVVFTAVPAVMLTDCR</sequence>
<accession>A0ABX0XL38</accession>
<evidence type="ECO:0008006" key="4">
    <source>
        <dbReference type="Google" id="ProtNLM"/>
    </source>
</evidence>
<reference evidence="2 3" key="1">
    <citation type="submission" date="2020-03" db="EMBL/GenBank/DDBJ databases">
        <title>Genomic Encyclopedia of Type Strains, Phase IV (KMG-IV): sequencing the most valuable type-strain genomes for metagenomic binning, comparative biology and taxonomic classification.</title>
        <authorList>
            <person name="Goeker M."/>
        </authorList>
    </citation>
    <scope>NUCLEOTIDE SEQUENCE [LARGE SCALE GENOMIC DNA]</scope>
    <source>
        <strain evidence="2 3">DSM 27651</strain>
    </source>
</reference>
<evidence type="ECO:0000256" key="1">
    <source>
        <dbReference type="SAM" id="Phobius"/>
    </source>
</evidence>
<evidence type="ECO:0000313" key="2">
    <source>
        <dbReference type="EMBL" id="NJC33934.1"/>
    </source>
</evidence>
<protein>
    <recommendedName>
        <fullName evidence="4">Transmembrane protein</fullName>
    </recommendedName>
</protein>
<proteinExistence type="predicted"/>
<evidence type="ECO:0000313" key="3">
    <source>
        <dbReference type="Proteomes" id="UP000734218"/>
    </source>
</evidence>
<dbReference type="RefSeq" id="WP_167953853.1">
    <property type="nucleotide sequence ID" value="NZ_JAATJE010000001.1"/>
</dbReference>
<dbReference type="EMBL" id="JAATJE010000001">
    <property type="protein sequence ID" value="NJC33934.1"/>
    <property type="molecule type" value="Genomic_DNA"/>
</dbReference>